<dbReference type="Gramene" id="Kaladp0062s0159.1.v1.1">
    <property type="protein sequence ID" value="Kaladp0062s0159.1.v1.1"/>
    <property type="gene ID" value="Kaladp0062s0159.v1.1"/>
</dbReference>
<dbReference type="AlphaFoldDB" id="A0A7N0UEB6"/>
<keyword evidence="3" id="KW-1185">Reference proteome</keyword>
<dbReference type="EnsemblPlants" id="Kaladp0062s0159.1.v1.1">
    <property type="protein sequence ID" value="Kaladp0062s0159.1.v1.1"/>
    <property type="gene ID" value="Kaladp0062s0159.v1.1"/>
</dbReference>
<dbReference type="InterPro" id="IPR036291">
    <property type="entry name" value="NAD(P)-bd_dom_sf"/>
</dbReference>
<dbReference type="Pfam" id="PF22917">
    <property type="entry name" value="PRISE"/>
    <property type="match status" value="1"/>
</dbReference>
<dbReference type="GO" id="GO:0006629">
    <property type="term" value="P:lipid metabolic process"/>
    <property type="evidence" value="ECO:0007669"/>
    <property type="project" value="UniProtKB-ARBA"/>
</dbReference>
<dbReference type="Proteomes" id="UP000594263">
    <property type="component" value="Unplaced"/>
</dbReference>
<protein>
    <recommendedName>
        <fullName evidence="1">PRISE-like Rossmann-fold domain-containing protein</fullName>
    </recommendedName>
</protein>
<proteinExistence type="predicted"/>
<reference evidence="2" key="1">
    <citation type="submission" date="2021-01" db="UniProtKB">
        <authorList>
            <consortium name="EnsemblPlants"/>
        </authorList>
    </citation>
    <scope>IDENTIFICATION</scope>
</reference>
<evidence type="ECO:0000313" key="3">
    <source>
        <dbReference type="Proteomes" id="UP000594263"/>
    </source>
</evidence>
<organism evidence="2 3">
    <name type="scientific">Kalanchoe fedtschenkoi</name>
    <name type="common">Lavender scallops</name>
    <name type="synonym">South American air plant</name>
    <dbReference type="NCBI Taxonomy" id="63787"/>
    <lineage>
        <taxon>Eukaryota</taxon>
        <taxon>Viridiplantae</taxon>
        <taxon>Streptophyta</taxon>
        <taxon>Embryophyta</taxon>
        <taxon>Tracheophyta</taxon>
        <taxon>Spermatophyta</taxon>
        <taxon>Magnoliopsida</taxon>
        <taxon>eudicotyledons</taxon>
        <taxon>Gunneridae</taxon>
        <taxon>Pentapetalae</taxon>
        <taxon>Saxifragales</taxon>
        <taxon>Crassulaceae</taxon>
        <taxon>Kalanchoe</taxon>
    </lineage>
</organism>
<dbReference type="GO" id="GO:0016627">
    <property type="term" value="F:oxidoreductase activity, acting on the CH-CH group of donors"/>
    <property type="evidence" value="ECO:0007669"/>
    <property type="project" value="UniProtKB-ARBA"/>
</dbReference>
<accession>A0A7N0UEB6</accession>
<dbReference type="InterPro" id="IPR055222">
    <property type="entry name" value="PRISE-like_Rossmann-fold"/>
</dbReference>
<dbReference type="PANTHER" id="PTHR32487">
    <property type="entry name" value="3-OXO-DELTA(4,5)-STEROID 5-BETA-REDUCTASE"/>
    <property type="match status" value="1"/>
</dbReference>
<feature type="domain" description="PRISE-like Rossmann-fold" evidence="1">
    <location>
        <begin position="91"/>
        <end position="389"/>
    </location>
</feature>
<dbReference type="PANTHER" id="PTHR32487:SF0">
    <property type="entry name" value="3-OXO-DELTA(4,5)-STEROID 5-BETA-REDUCTASE"/>
    <property type="match status" value="1"/>
</dbReference>
<sequence length="389" mass="43396">MSWWWAGAIGAAAKIKPDRVDEGQPRYQSVALVIGVTGIVGTSLAEILTLPDTPGGPWKVYGVARREKPKWIADQVEHIRCDVANRDETLTKLGVLSDVTHVFYMAASLRADESEACLVNGRMLRNALDAVASNVRHVCLQTGLHHYTPPYYLYGKVPSHQPPFRETMARLEYPSYYHALEDVLLDEVTRRGGTLTYSVHRPSIVFGLSPHCQVNFVATLCVYASICKRLGVPMRYPGTKATWEGYWDASDAGLVAEQQIWAAVDPNAKNEAFNCSNGDVFRMKELWRILAEEFGLEWEEVGDMHEGFDLGEMMKDKGPMWEEIVSSHGLEPTELGQVANWASTGYLMNVEPIMGCMNKSREHGFLGFRNSKTSFASSIGKLKAHKIVP</sequence>
<evidence type="ECO:0000313" key="2">
    <source>
        <dbReference type="EnsemblPlants" id="Kaladp0062s0159.1.v1.1"/>
    </source>
</evidence>
<dbReference type="CDD" id="cd08948">
    <property type="entry name" value="5beta-POR_like_SDR_a"/>
    <property type="match status" value="1"/>
</dbReference>
<dbReference type="SUPFAM" id="SSF51735">
    <property type="entry name" value="NAD(P)-binding Rossmann-fold domains"/>
    <property type="match status" value="1"/>
</dbReference>
<name>A0A7N0UEB6_KALFE</name>
<dbReference type="Gene3D" id="3.40.50.720">
    <property type="entry name" value="NAD(P)-binding Rossmann-like Domain"/>
    <property type="match status" value="1"/>
</dbReference>
<evidence type="ECO:0000259" key="1">
    <source>
        <dbReference type="Pfam" id="PF22917"/>
    </source>
</evidence>